<proteinExistence type="predicted"/>
<name>A0A9N9PP13_9HELO</name>
<organism evidence="1 2">
    <name type="scientific">Hymenoscyphus fraxineus</name>
    <dbReference type="NCBI Taxonomy" id="746836"/>
    <lineage>
        <taxon>Eukaryota</taxon>
        <taxon>Fungi</taxon>
        <taxon>Dikarya</taxon>
        <taxon>Ascomycota</taxon>
        <taxon>Pezizomycotina</taxon>
        <taxon>Leotiomycetes</taxon>
        <taxon>Helotiales</taxon>
        <taxon>Helotiaceae</taxon>
        <taxon>Hymenoscyphus</taxon>
    </lineage>
</organism>
<comment type="caution">
    <text evidence="1">The sequence shown here is derived from an EMBL/GenBank/DDBJ whole genome shotgun (WGS) entry which is preliminary data.</text>
</comment>
<gene>
    <name evidence="1" type="ORF">HYFRA_00013839</name>
</gene>
<sequence length="328" mass="38116">MSAQKKTWKIPKVHAIREMILRILGVRQKTKVHRHSTTAQSDTVILGGPSAKVDDDWEKNGLLGDPKESVPEWMPCVIELISPYILSDRHKRKHPRPVYDFENRKLRPRCYRASELPMVVYLSIKRYKPTASAQIELARLPRDPKSDRDAISQINQYMRFFDDWFFGSTLMKKLEGVQFQRSMYPRSYGYCHTRPLKVFLEGGCHDPDMERIVSFIDTILHEMIHAFVDLHVCEKPCCRAAYSAIQGGPGKNGHGPVFQNIQQLVLTALRNTVPWWSSATDKRSTARHLKLAMEYEPWVPTSDQLSFWSMKWDKVRGFDVMRDFYGSL</sequence>
<evidence type="ECO:0000313" key="1">
    <source>
        <dbReference type="EMBL" id="CAG8961489.1"/>
    </source>
</evidence>
<evidence type="ECO:0008006" key="3">
    <source>
        <dbReference type="Google" id="ProtNLM"/>
    </source>
</evidence>
<evidence type="ECO:0000313" key="2">
    <source>
        <dbReference type="Proteomes" id="UP000696280"/>
    </source>
</evidence>
<reference evidence="1" key="1">
    <citation type="submission" date="2021-07" db="EMBL/GenBank/DDBJ databases">
        <authorList>
            <person name="Durling M."/>
        </authorList>
    </citation>
    <scope>NUCLEOTIDE SEQUENCE</scope>
</reference>
<keyword evidence="2" id="KW-1185">Reference proteome</keyword>
<dbReference type="EMBL" id="CAJVRL010000111">
    <property type="protein sequence ID" value="CAG8961489.1"/>
    <property type="molecule type" value="Genomic_DNA"/>
</dbReference>
<accession>A0A9N9PP13</accession>
<dbReference type="AlphaFoldDB" id="A0A9N9PP13"/>
<protein>
    <recommendedName>
        <fullName evidence="3">SprT-like domain-containing protein</fullName>
    </recommendedName>
</protein>
<dbReference type="OrthoDB" id="5236983at2759"/>
<dbReference type="Proteomes" id="UP000696280">
    <property type="component" value="Unassembled WGS sequence"/>
</dbReference>